<feature type="compositionally biased region" description="Basic and acidic residues" evidence="13">
    <location>
        <begin position="383"/>
        <end position="392"/>
    </location>
</feature>
<proteinExistence type="inferred from homology"/>
<feature type="transmembrane region" description="Helical" evidence="11 12">
    <location>
        <begin position="41"/>
        <end position="59"/>
    </location>
</feature>
<keyword evidence="2 11" id="KW-0808">Transferase</keyword>
<feature type="domain" description="Palmitoyltransferase DHHC" evidence="14">
    <location>
        <begin position="89"/>
        <end position="217"/>
    </location>
</feature>
<evidence type="ECO:0000256" key="5">
    <source>
        <dbReference type="ARBA" id="ARBA00022989"/>
    </source>
</evidence>
<evidence type="ECO:0000313" key="16">
    <source>
        <dbReference type="Proteomes" id="UP000249464"/>
    </source>
</evidence>
<feature type="transmembrane region" description="Helical" evidence="11 12">
    <location>
        <begin position="6"/>
        <end position="29"/>
    </location>
</feature>
<comment type="function">
    <text evidence="11">Mediates the reversible addition of palmitate to target proteins, thereby regulating their membrane association and biological function.</text>
</comment>
<keyword evidence="8 11" id="KW-0449">Lipoprotein</keyword>
<keyword evidence="3 11" id="KW-0812">Transmembrane</keyword>
<evidence type="ECO:0000256" key="4">
    <source>
        <dbReference type="ARBA" id="ARBA00022824"/>
    </source>
</evidence>
<accession>A0A2X0MMF8</accession>
<evidence type="ECO:0000313" key="15">
    <source>
        <dbReference type="EMBL" id="SGZ18321.1"/>
    </source>
</evidence>
<organism evidence="15 16">
    <name type="scientific">Microbotryum silenes-dioicae</name>
    <dbReference type="NCBI Taxonomy" id="796604"/>
    <lineage>
        <taxon>Eukaryota</taxon>
        <taxon>Fungi</taxon>
        <taxon>Dikarya</taxon>
        <taxon>Basidiomycota</taxon>
        <taxon>Pucciniomycotina</taxon>
        <taxon>Microbotryomycetes</taxon>
        <taxon>Microbotryales</taxon>
        <taxon>Microbotryaceae</taxon>
        <taxon>Microbotryum</taxon>
    </lineage>
</organism>
<evidence type="ECO:0000256" key="13">
    <source>
        <dbReference type="SAM" id="MobiDB-lite"/>
    </source>
</evidence>
<feature type="transmembrane region" description="Helical" evidence="11 12">
    <location>
        <begin position="136"/>
        <end position="154"/>
    </location>
</feature>
<dbReference type="EC" id="2.3.1.225" evidence="11"/>
<dbReference type="HAMAP" id="MF_03199">
    <property type="entry name" value="DHHC_PAT_PFA4"/>
    <property type="match status" value="1"/>
</dbReference>
<dbReference type="AlphaFoldDB" id="A0A2X0MMF8"/>
<keyword evidence="4 11" id="KW-0256">Endoplasmic reticulum</keyword>
<evidence type="ECO:0000259" key="14">
    <source>
        <dbReference type="Pfam" id="PF01529"/>
    </source>
</evidence>
<dbReference type="InterPro" id="IPR039859">
    <property type="entry name" value="PFA4/ZDH16/20/ERF2-like"/>
</dbReference>
<sequence length="497" mass="56999">MGKWGGRIWVSCTTLLILFLGLSPQIYIIIPWPSLSSEAKWRTLFPFNVLLALLLYNYYLCIAVDPGRVPVDWRPNHLEPMQVKSLTRTPRYCRTCKAYKPPRAHHCKKCKRCVLKMDHHCPWVNNCVGHHNYPHFLRFLIYVVLATAWHLVMLSRRVFYGNQWIDYTDHEMTKVFLILLVMNYVLCLPTFIAVGMFSLYHSWCLASNTTTIESWEKEKVATLQRRGRIGQFKYPYHLSFVKNIQAVLGSNPLLWLVPGQKAPGDGLKYKVGKEVEDDSQYLWPPKDPYLPFSSTFSHRDQVNDPSQAFTYGAEALNPTLSSQLHQRNRKLVKSYRAPYEQSSGVDDDDDDHTALDIDDGGEDDIPLATLRADQTNGRVRLRRGSEGYEVRPRGPWGMDDPGPTSRLTDQTVGFERPRELDEWQGLDSNDGRYRVYRPGDEEAEGKRTDSSEDDSGSGWSSCGPPGRLWWMYQHTVVSAAPACDVGVPIRSHVQALW</sequence>
<evidence type="ECO:0000256" key="10">
    <source>
        <dbReference type="ARBA" id="ARBA00048048"/>
    </source>
</evidence>
<keyword evidence="7 11" id="KW-0564">Palmitate</keyword>
<protein>
    <recommendedName>
        <fullName evidence="11">Palmitoyltransferase PFA4</fullName>
        <ecNumber evidence="11">2.3.1.225</ecNumber>
    </recommendedName>
    <alternativeName>
        <fullName evidence="11">Protein S-acyltransferase</fullName>
        <shortName evidence="11">PAT</shortName>
    </alternativeName>
    <alternativeName>
        <fullName evidence="11">Protein fatty acyltransferase 4</fullName>
    </alternativeName>
</protein>
<dbReference type="Proteomes" id="UP000249464">
    <property type="component" value="Unassembled WGS sequence"/>
</dbReference>
<evidence type="ECO:0000256" key="7">
    <source>
        <dbReference type="ARBA" id="ARBA00023139"/>
    </source>
</evidence>
<feature type="compositionally biased region" description="Acidic residues" evidence="13">
    <location>
        <begin position="345"/>
        <end position="365"/>
    </location>
</feature>
<dbReference type="Pfam" id="PF01529">
    <property type="entry name" value="DHHC"/>
    <property type="match status" value="1"/>
</dbReference>
<evidence type="ECO:0000256" key="8">
    <source>
        <dbReference type="ARBA" id="ARBA00023288"/>
    </source>
</evidence>
<keyword evidence="9 11" id="KW-0012">Acyltransferase</keyword>
<gene>
    <name evidence="15" type="primary">BQ5605_C020g09178</name>
    <name evidence="11" type="synonym">PFA4</name>
    <name evidence="15" type="ORF">BQ5605_C020G09178</name>
</gene>
<keyword evidence="16" id="KW-1185">Reference proteome</keyword>
<name>A0A2X0MMF8_9BASI</name>
<feature type="region of interest" description="Disordered" evidence="13">
    <location>
        <begin position="339"/>
        <end position="460"/>
    </location>
</feature>
<keyword evidence="6 11" id="KW-0472">Membrane</keyword>
<evidence type="ECO:0000256" key="3">
    <source>
        <dbReference type="ARBA" id="ARBA00022692"/>
    </source>
</evidence>
<comment type="catalytic activity">
    <reaction evidence="10 11 12">
        <text>L-cysteinyl-[protein] + hexadecanoyl-CoA = S-hexadecanoyl-L-cysteinyl-[protein] + CoA</text>
        <dbReference type="Rhea" id="RHEA:36683"/>
        <dbReference type="Rhea" id="RHEA-COMP:10131"/>
        <dbReference type="Rhea" id="RHEA-COMP:11032"/>
        <dbReference type="ChEBI" id="CHEBI:29950"/>
        <dbReference type="ChEBI" id="CHEBI:57287"/>
        <dbReference type="ChEBI" id="CHEBI:57379"/>
        <dbReference type="ChEBI" id="CHEBI:74151"/>
        <dbReference type="EC" id="2.3.1.225"/>
    </reaction>
</comment>
<evidence type="ECO:0000256" key="12">
    <source>
        <dbReference type="RuleBase" id="RU079119"/>
    </source>
</evidence>
<dbReference type="STRING" id="796604.A0A2X0MMF8"/>
<evidence type="ECO:0000256" key="6">
    <source>
        <dbReference type="ARBA" id="ARBA00023136"/>
    </source>
</evidence>
<reference evidence="15 16" key="1">
    <citation type="submission" date="2016-11" db="EMBL/GenBank/DDBJ databases">
        <authorList>
            <person name="Jaros S."/>
            <person name="Januszkiewicz K."/>
            <person name="Wedrychowicz H."/>
        </authorList>
    </citation>
    <scope>NUCLEOTIDE SEQUENCE [LARGE SCALE GENOMIC DNA]</scope>
</reference>
<feature type="transmembrane region" description="Helical" evidence="11 12">
    <location>
        <begin position="175"/>
        <end position="200"/>
    </location>
</feature>
<comment type="domain">
    <text evidence="11 12">The DHHC domain is required for palmitoyltransferase activity.</text>
</comment>
<keyword evidence="5 11" id="KW-1133">Transmembrane helix</keyword>
<dbReference type="GO" id="GO:0005789">
    <property type="term" value="C:endoplasmic reticulum membrane"/>
    <property type="evidence" value="ECO:0007669"/>
    <property type="project" value="UniProtKB-SubCell"/>
</dbReference>
<evidence type="ECO:0000256" key="11">
    <source>
        <dbReference type="HAMAP-Rule" id="MF_03199"/>
    </source>
</evidence>
<evidence type="ECO:0000256" key="1">
    <source>
        <dbReference type="ARBA" id="ARBA00004141"/>
    </source>
</evidence>
<dbReference type="InterPro" id="IPR033682">
    <property type="entry name" value="PFA4"/>
</dbReference>
<comment type="similarity">
    <text evidence="11">Belongs to the DHHC palmitoyltransferase family. PFA4 subfamily.</text>
</comment>
<evidence type="ECO:0000256" key="2">
    <source>
        <dbReference type="ARBA" id="ARBA00022679"/>
    </source>
</evidence>
<feature type="compositionally biased region" description="Basic and acidic residues" evidence="13">
    <location>
        <begin position="429"/>
        <end position="450"/>
    </location>
</feature>
<evidence type="ECO:0000256" key="9">
    <source>
        <dbReference type="ARBA" id="ARBA00023315"/>
    </source>
</evidence>
<dbReference type="EMBL" id="FQNC01000082">
    <property type="protein sequence ID" value="SGZ18321.1"/>
    <property type="molecule type" value="Genomic_DNA"/>
</dbReference>
<comment type="subcellular location">
    <subcellularLocation>
        <location evidence="11">Endoplasmic reticulum membrane</location>
        <topology evidence="11">Multi-pass membrane protein</topology>
    </subcellularLocation>
    <subcellularLocation>
        <location evidence="1">Membrane</location>
        <topology evidence="1">Multi-pass membrane protein</topology>
    </subcellularLocation>
</comment>
<dbReference type="GO" id="GO:0019706">
    <property type="term" value="F:protein-cysteine S-palmitoyltransferase activity"/>
    <property type="evidence" value="ECO:0007669"/>
    <property type="project" value="UniProtKB-UniRule"/>
</dbReference>
<dbReference type="InterPro" id="IPR001594">
    <property type="entry name" value="Palmitoyltrfase_DHHC"/>
</dbReference>
<feature type="active site" description="S-palmitoyl cysteine intermediate" evidence="11">
    <location>
        <position position="121"/>
    </location>
</feature>
<dbReference type="PANTHER" id="PTHR12246">
    <property type="entry name" value="PALMITOYLTRANSFERASE ZDHHC16"/>
    <property type="match status" value="1"/>
</dbReference>
<dbReference type="PROSITE" id="PS50216">
    <property type="entry name" value="DHHC"/>
    <property type="match status" value="1"/>
</dbReference>